<evidence type="ECO:0000313" key="2">
    <source>
        <dbReference type="Proteomes" id="UP000622547"/>
    </source>
</evidence>
<reference evidence="1 2" key="1">
    <citation type="submission" date="2021-01" db="EMBL/GenBank/DDBJ databases">
        <title>Whole genome shotgun sequence of Planotetraspora phitsanulokensis NBRC 104273.</title>
        <authorList>
            <person name="Komaki H."/>
            <person name="Tamura T."/>
        </authorList>
    </citation>
    <scope>NUCLEOTIDE SEQUENCE [LARGE SCALE GENOMIC DNA]</scope>
    <source>
        <strain evidence="1 2">NBRC 104273</strain>
    </source>
</reference>
<proteinExistence type="predicted"/>
<dbReference type="EMBL" id="BOOP01000034">
    <property type="protein sequence ID" value="GII41530.1"/>
    <property type="molecule type" value="Genomic_DNA"/>
</dbReference>
<dbReference type="RefSeq" id="WP_204076990.1">
    <property type="nucleotide sequence ID" value="NZ_BAABHI010000012.1"/>
</dbReference>
<comment type="caution">
    <text evidence="1">The sequence shown here is derived from an EMBL/GenBank/DDBJ whole genome shotgun (WGS) entry which is preliminary data.</text>
</comment>
<accession>A0A8J3UB04</accession>
<name>A0A8J3UB04_9ACTN</name>
<dbReference type="Proteomes" id="UP000622547">
    <property type="component" value="Unassembled WGS sequence"/>
</dbReference>
<protein>
    <submittedName>
        <fullName evidence="1">Uncharacterized protein</fullName>
    </submittedName>
</protein>
<sequence>MAFFQTEISGIAAGADPDAFEELADSLSMAIERIDPSALLDDSGFWRSLLFDVAIGDYCGDEKPDRPQPSP</sequence>
<evidence type="ECO:0000313" key="1">
    <source>
        <dbReference type="EMBL" id="GII41530.1"/>
    </source>
</evidence>
<gene>
    <name evidence="1" type="ORF">Pph01_65330</name>
</gene>
<dbReference type="AlphaFoldDB" id="A0A8J3UB04"/>
<organism evidence="1 2">
    <name type="scientific">Planotetraspora phitsanulokensis</name>
    <dbReference type="NCBI Taxonomy" id="575192"/>
    <lineage>
        <taxon>Bacteria</taxon>
        <taxon>Bacillati</taxon>
        <taxon>Actinomycetota</taxon>
        <taxon>Actinomycetes</taxon>
        <taxon>Streptosporangiales</taxon>
        <taxon>Streptosporangiaceae</taxon>
        <taxon>Planotetraspora</taxon>
    </lineage>
</organism>
<keyword evidence="2" id="KW-1185">Reference proteome</keyword>